<dbReference type="RefSeq" id="WP_307276403.1">
    <property type="nucleotide sequence ID" value="NZ_JAUSVX010000008.1"/>
</dbReference>
<dbReference type="GO" id="GO:0050385">
    <property type="term" value="F:ureidoglycolate lyase activity"/>
    <property type="evidence" value="ECO:0007669"/>
    <property type="project" value="UniProtKB-EC"/>
</dbReference>
<keyword evidence="5" id="KW-1185">Reference proteome</keyword>
<protein>
    <submittedName>
        <fullName evidence="4">Ureidoglycolate lyase</fullName>
        <ecNumber evidence="4">4.3.2.3</ecNumber>
    </submittedName>
</protein>
<dbReference type="Proteomes" id="UP001242480">
    <property type="component" value="Unassembled WGS sequence"/>
</dbReference>
<evidence type="ECO:0000313" key="5">
    <source>
        <dbReference type="Proteomes" id="UP001242480"/>
    </source>
</evidence>
<proteinExistence type="inferred from homology"/>
<name>A0ABU0JAU1_9HYPH</name>
<gene>
    <name evidence="4" type="ORF">QO011_004409</name>
</gene>
<organism evidence="4 5">
    <name type="scientific">Labrys wisconsinensis</name>
    <dbReference type="NCBI Taxonomy" id="425677"/>
    <lineage>
        <taxon>Bacteria</taxon>
        <taxon>Pseudomonadati</taxon>
        <taxon>Pseudomonadota</taxon>
        <taxon>Alphaproteobacteria</taxon>
        <taxon>Hyphomicrobiales</taxon>
        <taxon>Xanthobacteraceae</taxon>
        <taxon>Labrys</taxon>
    </lineage>
</organism>
<evidence type="ECO:0000256" key="1">
    <source>
        <dbReference type="ARBA" id="ARBA00010211"/>
    </source>
</evidence>
<feature type="domain" description="Fumarylacetoacetase-like C-terminal" evidence="3">
    <location>
        <begin position="73"/>
        <end position="279"/>
    </location>
</feature>
<keyword evidence="2" id="KW-0479">Metal-binding</keyword>
<evidence type="ECO:0000256" key="2">
    <source>
        <dbReference type="ARBA" id="ARBA00022723"/>
    </source>
</evidence>
<dbReference type="EC" id="4.3.2.3" evidence="4"/>
<dbReference type="SUPFAM" id="SSF56529">
    <property type="entry name" value="FAH"/>
    <property type="match status" value="1"/>
</dbReference>
<evidence type="ECO:0000259" key="3">
    <source>
        <dbReference type="Pfam" id="PF01557"/>
    </source>
</evidence>
<dbReference type="InterPro" id="IPR036663">
    <property type="entry name" value="Fumarylacetoacetase_C_sf"/>
</dbReference>
<evidence type="ECO:0000313" key="4">
    <source>
        <dbReference type="EMBL" id="MDQ0471386.1"/>
    </source>
</evidence>
<dbReference type="InterPro" id="IPR011234">
    <property type="entry name" value="Fumarylacetoacetase-like_C"/>
</dbReference>
<reference evidence="4 5" key="1">
    <citation type="submission" date="2023-07" db="EMBL/GenBank/DDBJ databases">
        <title>Genomic Encyclopedia of Type Strains, Phase IV (KMG-IV): sequencing the most valuable type-strain genomes for metagenomic binning, comparative biology and taxonomic classification.</title>
        <authorList>
            <person name="Goeker M."/>
        </authorList>
    </citation>
    <scope>NUCLEOTIDE SEQUENCE [LARGE SCALE GENOMIC DNA]</scope>
    <source>
        <strain evidence="4 5">DSM 19619</strain>
    </source>
</reference>
<dbReference type="InterPro" id="IPR051121">
    <property type="entry name" value="FAH"/>
</dbReference>
<comment type="caution">
    <text evidence="4">The sequence shown here is derived from an EMBL/GenBank/DDBJ whole genome shotgun (WGS) entry which is preliminary data.</text>
</comment>
<dbReference type="Gene3D" id="3.90.850.10">
    <property type="entry name" value="Fumarylacetoacetase-like, C-terminal domain"/>
    <property type="match status" value="1"/>
</dbReference>
<dbReference type="Pfam" id="PF01557">
    <property type="entry name" value="FAA_hydrolase"/>
    <property type="match status" value="1"/>
</dbReference>
<dbReference type="PANTHER" id="PTHR42796">
    <property type="entry name" value="FUMARYLACETOACETATE HYDROLASE DOMAIN-CONTAINING PROTEIN 2A-RELATED"/>
    <property type="match status" value="1"/>
</dbReference>
<dbReference type="EMBL" id="JAUSVX010000008">
    <property type="protein sequence ID" value="MDQ0471386.1"/>
    <property type="molecule type" value="Genomic_DNA"/>
</dbReference>
<sequence length="281" mass="30193">MKLLRVGASGAEKPALLDPEMALRDLSQIVRDFDEETLSPAGLQKLAAIDWKNLPKVQGTPRIGPCVPRPLNFVGIGANYKDHVAEAGIPIPDEPLVFLKAAGSHCGPNDDIRLPRGSTKTDWEAELALVIGSKAQCVSEEAALDHVAGYFVCNDLSERAFQNERGGSMIKGKGCDTFGPVGPWLVTKDEVADPQSLGVWLEVDGVRRQSGNTEQMIFGVRKLISHVSHFFTLFPGDIISTGTPGGVAMGMKPKPMYLEAGQTVRLGVEGLGEQTHRVVQG</sequence>
<accession>A0ABU0JAU1</accession>
<dbReference type="PANTHER" id="PTHR42796:SF4">
    <property type="entry name" value="FUMARYLACETOACETATE HYDROLASE DOMAIN-CONTAINING PROTEIN 2A"/>
    <property type="match status" value="1"/>
</dbReference>
<comment type="similarity">
    <text evidence="1">Belongs to the FAH family.</text>
</comment>
<keyword evidence="4" id="KW-0456">Lyase</keyword>